<comment type="similarity">
    <text evidence="3 11">Belongs to the dihydroorotate dehydrogenase family. Type 2 subfamily.</text>
</comment>
<dbReference type="EC" id="1.3.5.2" evidence="4 11"/>
<dbReference type="SUPFAM" id="SSF51395">
    <property type="entry name" value="FMN-linked oxidoreductases"/>
    <property type="match status" value="1"/>
</dbReference>
<keyword evidence="11" id="KW-0496">Mitochondrion</keyword>
<dbReference type="Gene3D" id="3.20.20.70">
    <property type="entry name" value="Aldolase class I"/>
    <property type="match status" value="1"/>
</dbReference>
<evidence type="ECO:0000256" key="7">
    <source>
        <dbReference type="ARBA" id="ARBA00022643"/>
    </source>
</evidence>
<evidence type="ECO:0000313" key="14">
    <source>
        <dbReference type="Proteomes" id="UP000193685"/>
    </source>
</evidence>
<dbReference type="InterPro" id="IPR001295">
    <property type="entry name" value="Dihydroorotate_DH_CS"/>
</dbReference>
<keyword evidence="6 11" id="KW-0285">Flavoprotein</keyword>
<dbReference type="PROSITE" id="PS00911">
    <property type="entry name" value="DHODEHASE_1"/>
    <property type="match status" value="1"/>
</dbReference>
<comment type="cofactor">
    <cofactor evidence="11">
        <name>FMN</name>
        <dbReference type="ChEBI" id="CHEBI:58210"/>
    </cofactor>
    <text evidence="11">Binds 1 FMN per subunit.</text>
</comment>
<evidence type="ECO:0000259" key="12">
    <source>
        <dbReference type="Pfam" id="PF01180"/>
    </source>
</evidence>
<evidence type="ECO:0000256" key="2">
    <source>
        <dbReference type="ARBA" id="ARBA00005161"/>
    </source>
</evidence>
<dbReference type="InterPro" id="IPR005720">
    <property type="entry name" value="Dihydroorotate_DH_cat"/>
</dbReference>
<evidence type="ECO:0000256" key="8">
    <source>
        <dbReference type="ARBA" id="ARBA00023002"/>
    </source>
</evidence>
<evidence type="ECO:0000256" key="1">
    <source>
        <dbReference type="ARBA" id="ARBA00004370"/>
    </source>
</evidence>
<dbReference type="InterPro" id="IPR050074">
    <property type="entry name" value="DHO_dehydrogenase"/>
</dbReference>
<dbReference type="GO" id="GO:0106430">
    <property type="term" value="F:dihydroorotate dehydrogenase (quinone) activity"/>
    <property type="evidence" value="ECO:0007669"/>
    <property type="project" value="UniProtKB-EC"/>
</dbReference>
<dbReference type="Pfam" id="PF01180">
    <property type="entry name" value="DHO_dh"/>
    <property type="match status" value="1"/>
</dbReference>
<accession>A0A1Y2FKM5</accession>
<keyword evidence="8 11" id="KW-0560">Oxidoreductase</keyword>
<comment type="pathway">
    <text evidence="2 11">Pyrimidine metabolism; UMP biosynthesis via de novo pathway; orotate from (S)-dihydroorotate (quinone route): step 1/1.</text>
</comment>
<evidence type="ECO:0000256" key="10">
    <source>
        <dbReference type="ARBA" id="ARBA00048639"/>
    </source>
</evidence>
<dbReference type="UniPathway" id="UPA00070">
    <property type="reaction ID" value="UER00946"/>
</dbReference>
<dbReference type="PROSITE" id="PS00912">
    <property type="entry name" value="DHODEHASE_2"/>
    <property type="match status" value="1"/>
</dbReference>
<name>A0A1Y2FKM5_PROLT</name>
<gene>
    <name evidence="13" type="ORF">BCR37DRAFT_402403</name>
</gene>
<keyword evidence="7 11" id="KW-0288">FMN</keyword>
<evidence type="ECO:0000256" key="11">
    <source>
        <dbReference type="RuleBase" id="RU361255"/>
    </source>
</evidence>
<dbReference type="RefSeq" id="XP_040726061.1">
    <property type="nucleotide sequence ID" value="XM_040871910.1"/>
</dbReference>
<dbReference type="InterPro" id="IPR005719">
    <property type="entry name" value="Dihydroorotate_DH_2"/>
</dbReference>
<keyword evidence="11" id="KW-0999">Mitochondrion inner membrane</keyword>
<dbReference type="CDD" id="cd04738">
    <property type="entry name" value="DHOD_2_like"/>
    <property type="match status" value="1"/>
</dbReference>
<sequence length="415" mass="44810">MFSTRQTRPLLPHARTLFTRRKPAGPIRSTITTTLTITGLVLGGYYLSDSRAGFYTHIAMPVLRATTDAETSHSLAIRALSMGLTARDTATLSQEEAERLGFSLWGRDFESPIGLAAGLDKQAEGIDGLFNLGFSYVEVGSVTPQPQPGNPKPRYFRLPKDNAVINRYGFNSEGHANVAARLAARGDRKTPGKVLALNLGKNKNGDEVSDYVRGVEKLGPYADVLVINVSSPNTPGLRTLQHGDALSSLLGAVRKARDTHPNKHVQGVPLLVKIAPDLSTEELAGIAQILVKQEIDGCIVSNTTLARPSSLQHQDVAQEAGGLSGAPLKPMTMQALKTLKSHLRQQQAGDKVRLIACGGISSGQDVLDYFDAGASFVQAYTAFGYEGPRFPRRIREELFSLLKARNTTVSELIAR</sequence>
<dbReference type="NCBIfam" id="NF003645">
    <property type="entry name" value="PRK05286.1-2"/>
    <property type="match status" value="1"/>
</dbReference>
<dbReference type="GO" id="GO:0044205">
    <property type="term" value="P:'de novo' UMP biosynthetic process"/>
    <property type="evidence" value="ECO:0007669"/>
    <property type="project" value="UniProtKB-UniPathway"/>
</dbReference>
<dbReference type="AlphaFoldDB" id="A0A1Y2FKM5"/>
<dbReference type="EMBL" id="MCFI01000007">
    <property type="protein sequence ID" value="ORY83766.1"/>
    <property type="molecule type" value="Genomic_DNA"/>
</dbReference>
<evidence type="ECO:0000256" key="6">
    <source>
        <dbReference type="ARBA" id="ARBA00022630"/>
    </source>
</evidence>
<comment type="catalytic activity">
    <reaction evidence="10 11">
        <text>(S)-dihydroorotate + a quinone = orotate + a quinol</text>
        <dbReference type="Rhea" id="RHEA:30187"/>
        <dbReference type="ChEBI" id="CHEBI:24646"/>
        <dbReference type="ChEBI" id="CHEBI:30839"/>
        <dbReference type="ChEBI" id="CHEBI:30864"/>
        <dbReference type="ChEBI" id="CHEBI:132124"/>
        <dbReference type="EC" id="1.3.5.2"/>
    </reaction>
</comment>
<evidence type="ECO:0000313" key="13">
    <source>
        <dbReference type="EMBL" id="ORY83766.1"/>
    </source>
</evidence>
<evidence type="ECO:0000256" key="9">
    <source>
        <dbReference type="ARBA" id="ARBA00023136"/>
    </source>
</evidence>
<dbReference type="STRING" id="56484.A0A1Y2FKM5"/>
<protein>
    <recommendedName>
        <fullName evidence="5 11">Dihydroorotate dehydrogenase (quinone), mitochondrial</fullName>
        <shortName evidence="11">DHOdehase</shortName>
        <ecNumber evidence="4 11">1.3.5.2</ecNumber>
    </recommendedName>
</protein>
<dbReference type="Proteomes" id="UP000193685">
    <property type="component" value="Unassembled WGS sequence"/>
</dbReference>
<dbReference type="PANTHER" id="PTHR48109:SF4">
    <property type="entry name" value="DIHYDROOROTATE DEHYDROGENASE (QUINONE), MITOCHONDRIAL"/>
    <property type="match status" value="1"/>
</dbReference>
<proteinExistence type="inferred from homology"/>
<dbReference type="PANTHER" id="PTHR48109">
    <property type="entry name" value="DIHYDROOROTATE DEHYDROGENASE (QUINONE), MITOCHONDRIAL-RELATED"/>
    <property type="match status" value="1"/>
</dbReference>
<evidence type="ECO:0000256" key="5">
    <source>
        <dbReference type="ARBA" id="ARBA00017599"/>
    </source>
</evidence>
<dbReference type="OrthoDB" id="14784at2759"/>
<comment type="subcellular location">
    <subcellularLocation>
        <location evidence="1">Membrane</location>
    </subcellularLocation>
    <subcellularLocation>
        <location evidence="11">Mitochondrion inner membrane</location>
        <topology evidence="11">Single-pass membrane protein</topology>
    </subcellularLocation>
</comment>
<dbReference type="OMA" id="VYCYSAL"/>
<evidence type="ECO:0000256" key="3">
    <source>
        <dbReference type="ARBA" id="ARBA00005359"/>
    </source>
</evidence>
<organism evidence="13 14">
    <name type="scientific">Protomyces lactucae-debilis</name>
    <dbReference type="NCBI Taxonomy" id="2754530"/>
    <lineage>
        <taxon>Eukaryota</taxon>
        <taxon>Fungi</taxon>
        <taxon>Dikarya</taxon>
        <taxon>Ascomycota</taxon>
        <taxon>Taphrinomycotina</taxon>
        <taxon>Taphrinomycetes</taxon>
        <taxon>Taphrinales</taxon>
        <taxon>Protomycetaceae</taxon>
        <taxon>Protomyces</taxon>
    </lineage>
</organism>
<dbReference type="GO" id="GO:0005743">
    <property type="term" value="C:mitochondrial inner membrane"/>
    <property type="evidence" value="ECO:0007669"/>
    <property type="project" value="UniProtKB-SubCell"/>
</dbReference>
<reference evidence="13 14" key="1">
    <citation type="submission" date="2016-07" db="EMBL/GenBank/DDBJ databases">
        <title>Pervasive Adenine N6-methylation of Active Genes in Fungi.</title>
        <authorList>
            <consortium name="DOE Joint Genome Institute"/>
            <person name="Mondo S.J."/>
            <person name="Dannebaum R.O."/>
            <person name="Kuo R.C."/>
            <person name="Labutti K."/>
            <person name="Haridas S."/>
            <person name="Kuo A."/>
            <person name="Salamov A."/>
            <person name="Ahrendt S.R."/>
            <person name="Lipzen A."/>
            <person name="Sullivan W."/>
            <person name="Andreopoulos W.B."/>
            <person name="Clum A."/>
            <person name="Lindquist E."/>
            <person name="Daum C."/>
            <person name="Ramamoorthy G.K."/>
            <person name="Gryganskyi A."/>
            <person name="Culley D."/>
            <person name="Magnuson J.K."/>
            <person name="James T.Y."/>
            <person name="O'Malley M.A."/>
            <person name="Stajich J.E."/>
            <person name="Spatafora J.W."/>
            <person name="Visel A."/>
            <person name="Grigoriev I.V."/>
        </authorList>
    </citation>
    <scope>NUCLEOTIDE SEQUENCE [LARGE SCALE GENOMIC DNA]</scope>
    <source>
        <strain evidence="13 14">12-1054</strain>
    </source>
</reference>
<dbReference type="NCBIfam" id="NF003652">
    <property type="entry name" value="PRK05286.2-5"/>
    <property type="match status" value="1"/>
</dbReference>
<comment type="caution">
    <text evidence="13">The sequence shown here is derived from an EMBL/GenBank/DDBJ whole genome shotgun (WGS) entry which is preliminary data.</text>
</comment>
<feature type="domain" description="Dihydroorotate dehydrogenase catalytic" evidence="12">
    <location>
        <begin position="102"/>
        <end position="402"/>
    </location>
</feature>
<dbReference type="NCBIfam" id="TIGR01036">
    <property type="entry name" value="pyrD_sub2"/>
    <property type="match status" value="1"/>
</dbReference>
<dbReference type="GeneID" id="63788509"/>
<dbReference type="GO" id="GO:0006207">
    <property type="term" value="P:'de novo' pyrimidine nucleobase biosynthetic process"/>
    <property type="evidence" value="ECO:0007669"/>
    <property type="project" value="InterPro"/>
</dbReference>
<evidence type="ECO:0000256" key="4">
    <source>
        <dbReference type="ARBA" id="ARBA00012791"/>
    </source>
</evidence>
<keyword evidence="9" id="KW-0472">Membrane</keyword>
<dbReference type="InterPro" id="IPR013785">
    <property type="entry name" value="Aldolase_TIM"/>
</dbReference>
<keyword evidence="14" id="KW-1185">Reference proteome</keyword>